<evidence type="ECO:0000313" key="3">
    <source>
        <dbReference type="Proteomes" id="UP000076532"/>
    </source>
</evidence>
<evidence type="ECO:0000313" key="2">
    <source>
        <dbReference type="EMBL" id="KZP22331.1"/>
    </source>
</evidence>
<proteinExistence type="predicted"/>
<protein>
    <submittedName>
        <fullName evidence="2">Uncharacterized protein</fullName>
    </submittedName>
</protein>
<evidence type="ECO:0000256" key="1">
    <source>
        <dbReference type="SAM" id="MobiDB-lite"/>
    </source>
</evidence>
<reference evidence="2 3" key="1">
    <citation type="journal article" date="2016" name="Mol. Biol. Evol.">
        <title>Comparative Genomics of Early-Diverging Mushroom-Forming Fungi Provides Insights into the Origins of Lignocellulose Decay Capabilities.</title>
        <authorList>
            <person name="Nagy L.G."/>
            <person name="Riley R."/>
            <person name="Tritt A."/>
            <person name="Adam C."/>
            <person name="Daum C."/>
            <person name="Floudas D."/>
            <person name="Sun H."/>
            <person name="Yadav J.S."/>
            <person name="Pangilinan J."/>
            <person name="Larsson K.H."/>
            <person name="Matsuura K."/>
            <person name="Barry K."/>
            <person name="Labutti K."/>
            <person name="Kuo R."/>
            <person name="Ohm R.A."/>
            <person name="Bhattacharya S.S."/>
            <person name="Shirouzu T."/>
            <person name="Yoshinaga Y."/>
            <person name="Martin F.M."/>
            <person name="Grigoriev I.V."/>
            <person name="Hibbett D.S."/>
        </authorList>
    </citation>
    <scope>NUCLEOTIDE SEQUENCE [LARGE SCALE GENOMIC DNA]</scope>
    <source>
        <strain evidence="2 3">CBS 109695</strain>
    </source>
</reference>
<organism evidence="2 3">
    <name type="scientific">Athelia psychrophila</name>
    <dbReference type="NCBI Taxonomy" id="1759441"/>
    <lineage>
        <taxon>Eukaryota</taxon>
        <taxon>Fungi</taxon>
        <taxon>Dikarya</taxon>
        <taxon>Basidiomycota</taxon>
        <taxon>Agaricomycotina</taxon>
        <taxon>Agaricomycetes</taxon>
        <taxon>Agaricomycetidae</taxon>
        <taxon>Atheliales</taxon>
        <taxon>Atheliaceae</taxon>
        <taxon>Athelia</taxon>
    </lineage>
</organism>
<accession>A0A166KWP7</accession>
<dbReference type="AlphaFoldDB" id="A0A166KWP7"/>
<keyword evidence="3" id="KW-1185">Reference proteome</keyword>
<feature type="compositionally biased region" description="Polar residues" evidence="1">
    <location>
        <begin position="102"/>
        <end position="113"/>
    </location>
</feature>
<dbReference type="Proteomes" id="UP000076532">
    <property type="component" value="Unassembled WGS sequence"/>
</dbReference>
<dbReference type="EMBL" id="KV417540">
    <property type="protein sequence ID" value="KZP22331.1"/>
    <property type="molecule type" value="Genomic_DNA"/>
</dbReference>
<name>A0A166KWP7_9AGAM</name>
<gene>
    <name evidence="2" type="ORF">FIBSPDRAFT_931137</name>
</gene>
<feature type="region of interest" description="Disordered" evidence="1">
    <location>
        <begin position="78"/>
        <end position="113"/>
    </location>
</feature>
<sequence>MSVRGHMLIGGRGVRFNSFVSAELICTRQYSTKLRLGEVKLRGSQVRVLEVAGQYRDLCGTRRWSMPPCKKDRRCSVALADSAPSDGKAKHRSDKSDEQMSGEHSGQLMPSSVSSPKIKLTFIKNMRPMKWSDVICEKVRDQDVPRLLESLGKLKVHRQPRQHSQDTAAGIDVRVHRLEKVAPTRATHQYSMTCVCAEEIASSAWLGARQGHACPPHAFLVPFFLCLHLSPDRRRRYPAFDWHPRNRIGFPARV</sequence>